<proteinExistence type="predicted"/>
<dbReference type="Gene3D" id="3.50.50.60">
    <property type="entry name" value="FAD/NAD(P)-binding domain"/>
    <property type="match status" value="1"/>
</dbReference>
<dbReference type="Gene3D" id="1.10.10.1100">
    <property type="entry name" value="BFD-like [2Fe-2S]-binding domain"/>
    <property type="match status" value="1"/>
</dbReference>
<evidence type="ECO:0000313" key="3">
    <source>
        <dbReference type="EMBL" id="BBE30756.1"/>
    </source>
</evidence>
<keyword evidence="4" id="KW-1185">Reference proteome</keyword>
<dbReference type="CDD" id="cd19946">
    <property type="entry name" value="GlpA-like_Fer2_BFD-like"/>
    <property type="match status" value="1"/>
</dbReference>
<dbReference type="SUPFAM" id="SSF54373">
    <property type="entry name" value="FAD-linked reductases, C-terminal domain"/>
    <property type="match status" value="1"/>
</dbReference>
<dbReference type="EMBL" id="AP018712">
    <property type="protein sequence ID" value="BBE30756.1"/>
    <property type="molecule type" value="Genomic_DNA"/>
</dbReference>
<dbReference type="RefSeq" id="WP_190615826.1">
    <property type="nucleotide sequence ID" value="NZ_AP018712.1"/>
</dbReference>
<dbReference type="PANTHER" id="PTHR42720">
    <property type="entry name" value="GLYCEROL-3-PHOSPHATE DEHYDROGENASE"/>
    <property type="match status" value="1"/>
</dbReference>
<dbReference type="Pfam" id="PF01266">
    <property type="entry name" value="DAO"/>
    <property type="match status" value="1"/>
</dbReference>
<dbReference type="InterPro" id="IPR007419">
    <property type="entry name" value="BFD-like_2Fe2S-bd_dom"/>
</dbReference>
<dbReference type="Pfam" id="PF04324">
    <property type="entry name" value="Fer2_BFD"/>
    <property type="match status" value="1"/>
</dbReference>
<dbReference type="InterPro" id="IPR036188">
    <property type="entry name" value="FAD/NAD-bd_sf"/>
</dbReference>
<evidence type="ECO:0000259" key="2">
    <source>
        <dbReference type="Pfam" id="PF04324"/>
    </source>
</evidence>
<name>A0A7G1G5Z4_9BACT</name>
<dbReference type="AlphaFoldDB" id="A0A7G1G5Z4"/>
<accession>A0A7G1G5Z4</accession>
<feature type="domain" description="FAD dependent oxidoreductase" evidence="1">
    <location>
        <begin position="3"/>
        <end position="349"/>
    </location>
</feature>
<dbReference type="SUPFAM" id="SSF51905">
    <property type="entry name" value="FAD/NAD(P)-binding domain"/>
    <property type="match status" value="1"/>
</dbReference>
<feature type="domain" description="BFD-like [2Fe-2S]-binding" evidence="2">
    <location>
        <begin position="395"/>
        <end position="448"/>
    </location>
</feature>
<evidence type="ECO:0000313" key="4">
    <source>
        <dbReference type="Proteomes" id="UP000516361"/>
    </source>
</evidence>
<dbReference type="InterPro" id="IPR052745">
    <property type="entry name" value="G3P_Oxidase/Oxidoreductase"/>
</dbReference>
<gene>
    <name evidence="3" type="ORF">OSSY52_08970</name>
</gene>
<organism evidence="3 4">
    <name type="scientific">Tepiditoga spiralis</name>
    <dbReference type="NCBI Taxonomy" id="2108365"/>
    <lineage>
        <taxon>Bacteria</taxon>
        <taxon>Thermotogati</taxon>
        <taxon>Thermotogota</taxon>
        <taxon>Thermotogae</taxon>
        <taxon>Petrotogales</taxon>
        <taxon>Petrotogaceae</taxon>
        <taxon>Tepiditoga</taxon>
    </lineage>
</organism>
<sequence length="454" mass="50850">MYDFLIIGAGVIGTSIARELSKYNVNTCILEKTDDVSNGASKANSGIVHGGYAAKFGSLKGNLCFLGNQMFKSLNEELNFGYRKTGGLVLAFNANELKELNNLFENGKKFGLKNLKILEKKEILKIEPNINKEVMFALYCPDVGVTSPYEYTIALAENAIENGTELFLNSEVLAIKEYKDHFEVITKNKTFKTKYLINAAGVYADKISSMLGINTFKIIPRKGEYILFEKGTGSIVNNVIFQVPTKKGKGILVTSTYHGNLMIGPNAEEVENKENTKTSEEMLTYIIETAKKSVPFFDMKKKLKTFSGIRPTPNTGDFIIEESKERFINVAGIESPGLTSSPAIAKYVLEILKKSIHLEKKKNFNPYRKPIIKQKTLTPKELKNLINIKSSNEKIICRCEQVTEGEILDTLNRNIPIKTVKAIKMRTRAGMGRCQGAFCKPRVEEVIKKFIEKK</sequence>
<reference evidence="3 4" key="1">
    <citation type="submission" date="2018-06" db="EMBL/GenBank/DDBJ databases">
        <title>Genome sequencing of Oceanotoga sp. sy52.</title>
        <authorList>
            <person name="Mori K."/>
        </authorList>
    </citation>
    <scope>NUCLEOTIDE SEQUENCE [LARGE SCALE GENOMIC DNA]</scope>
    <source>
        <strain evidence="4">sy52</strain>
    </source>
</reference>
<evidence type="ECO:0000259" key="1">
    <source>
        <dbReference type="Pfam" id="PF01266"/>
    </source>
</evidence>
<dbReference type="InParanoid" id="A0A7G1G5Z4"/>
<dbReference type="InterPro" id="IPR041854">
    <property type="entry name" value="BFD-like_2Fe2S-bd_dom_sf"/>
</dbReference>
<protein>
    <submittedName>
        <fullName evidence="3">FAD/NAD(P)-binding oxidoreductase</fullName>
    </submittedName>
</protein>
<dbReference type="PANTHER" id="PTHR42720:SF1">
    <property type="entry name" value="GLYCEROL 3-PHOSPHATE OXIDASE"/>
    <property type="match status" value="1"/>
</dbReference>
<dbReference type="KEGG" id="ocy:OSSY52_08970"/>
<dbReference type="InterPro" id="IPR006076">
    <property type="entry name" value="FAD-dep_OxRdtase"/>
</dbReference>
<dbReference type="Proteomes" id="UP000516361">
    <property type="component" value="Chromosome"/>
</dbReference>
<dbReference type="Gene3D" id="3.30.9.10">
    <property type="entry name" value="D-Amino Acid Oxidase, subunit A, domain 2"/>
    <property type="match status" value="1"/>
</dbReference>